<protein>
    <submittedName>
        <fullName evidence="1">CWF19-like protein 1</fullName>
    </submittedName>
</protein>
<name>A0ABP0PNL4_9DINO</name>
<evidence type="ECO:0000313" key="1">
    <source>
        <dbReference type="EMBL" id="CAK9077607.1"/>
    </source>
</evidence>
<keyword evidence="2" id="KW-1185">Reference proteome</keyword>
<organism evidence="1 2">
    <name type="scientific">Durusdinium trenchii</name>
    <dbReference type="NCBI Taxonomy" id="1381693"/>
    <lineage>
        <taxon>Eukaryota</taxon>
        <taxon>Sar</taxon>
        <taxon>Alveolata</taxon>
        <taxon>Dinophyceae</taxon>
        <taxon>Suessiales</taxon>
        <taxon>Symbiodiniaceae</taxon>
        <taxon>Durusdinium</taxon>
    </lineage>
</organism>
<comment type="caution">
    <text evidence="1">The sequence shown here is derived from an EMBL/GenBank/DDBJ whole genome shotgun (WGS) entry which is preliminary data.</text>
</comment>
<evidence type="ECO:0000313" key="2">
    <source>
        <dbReference type="Proteomes" id="UP001642464"/>
    </source>
</evidence>
<dbReference type="Proteomes" id="UP001642464">
    <property type="component" value="Unassembled WGS sequence"/>
</dbReference>
<gene>
    <name evidence="1" type="ORF">SCF082_LOCUS37211</name>
</gene>
<sequence length="205" mass="22452">MDERRRLLLVGDVEGGLAKLYSQVETQQKKVGAFNALFAVGAFLPALGDSESGAVLAEFVSGTRKVPIETFFIDSRSAAFLQAAPEGKQLCEKIHFLGGLGVRELHGLRVAYLSGCYDGATYAKPAREPQEVPRIEATRGRQKREVLASLAQRGTYNSKTTGGYEFCVATPDEAPVETLLGEEWRDVDVDWHLRERALRSGHGVL</sequence>
<dbReference type="EMBL" id="CAXAMM010037780">
    <property type="protein sequence ID" value="CAK9077607.1"/>
    <property type="molecule type" value="Genomic_DNA"/>
</dbReference>
<reference evidence="1 2" key="1">
    <citation type="submission" date="2024-02" db="EMBL/GenBank/DDBJ databases">
        <authorList>
            <person name="Chen Y."/>
            <person name="Shah S."/>
            <person name="Dougan E. K."/>
            <person name="Thang M."/>
            <person name="Chan C."/>
        </authorList>
    </citation>
    <scope>NUCLEOTIDE SEQUENCE [LARGE SCALE GENOMIC DNA]</scope>
</reference>
<accession>A0ABP0PNL4</accession>
<proteinExistence type="predicted"/>